<accession>A0A0C5VUG5</accession>
<evidence type="ECO:0000313" key="1">
    <source>
        <dbReference type="EMBL" id="AJQ97786.1"/>
    </source>
</evidence>
<dbReference type="Proteomes" id="UP000032266">
    <property type="component" value="Chromosome"/>
</dbReference>
<gene>
    <name evidence="1" type="ORF">YC6258_05758</name>
</gene>
<dbReference type="KEGG" id="gsn:YC6258_05758"/>
<dbReference type="AlphaFoldDB" id="A0A0C5VUG5"/>
<evidence type="ECO:0000313" key="2">
    <source>
        <dbReference type="Proteomes" id="UP000032266"/>
    </source>
</evidence>
<dbReference type="STRING" id="1445510.YC6258_05758"/>
<reference evidence="1 2" key="1">
    <citation type="submission" date="2014-01" db="EMBL/GenBank/DDBJ databases">
        <title>Full genme sequencing of cellulolytic bacterium Gynuella sunshinyii YC6258T gen. nov., sp. nov.</title>
        <authorList>
            <person name="Khan H."/>
            <person name="Chung E.J."/>
            <person name="Chung Y.R."/>
        </authorList>
    </citation>
    <scope>NUCLEOTIDE SEQUENCE [LARGE SCALE GENOMIC DNA]</scope>
    <source>
        <strain evidence="1 2">YC6258</strain>
    </source>
</reference>
<protein>
    <submittedName>
        <fullName evidence="1">Uncharacterized protein</fullName>
    </submittedName>
</protein>
<proteinExistence type="predicted"/>
<sequence length="41" mass="4771">MLFAVLFVLCYLCYLCYLLIIPDTMSSDRVSSEYQDTKPQS</sequence>
<name>A0A0C5VUG5_9GAMM</name>
<dbReference type="EMBL" id="CP007142">
    <property type="protein sequence ID" value="AJQ97786.1"/>
    <property type="molecule type" value="Genomic_DNA"/>
</dbReference>
<dbReference type="HOGENOM" id="CLU_3270815_0_0_6"/>
<organism evidence="1 2">
    <name type="scientific">Gynuella sunshinyii YC6258</name>
    <dbReference type="NCBI Taxonomy" id="1445510"/>
    <lineage>
        <taxon>Bacteria</taxon>
        <taxon>Pseudomonadati</taxon>
        <taxon>Pseudomonadota</taxon>
        <taxon>Gammaproteobacteria</taxon>
        <taxon>Oceanospirillales</taxon>
        <taxon>Saccharospirillaceae</taxon>
        <taxon>Gynuella</taxon>
    </lineage>
</organism>
<keyword evidence="2" id="KW-1185">Reference proteome</keyword>